<evidence type="ECO:0000256" key="8">
    <source>
        <dbReference type="ARBA" id="ARBA00022741"/>
    </source>
</evidence>
<dbReference type="SUPFAM" id="SSF55785">
    <property type="entry name" value="PYP-like sensor domain (PAS domain)"/>
    <property type="match status" value="1"/>
</dbReference>
<evidence type="ECO:0000256" key="15">
    <source>
        <dbReference type="PROSITE-ProRule" id="PRU00169"/>
    </source>
</evidence>
<keyword evidence="7" id="KW-0812">Transmembrane</keyword>
<evidence type="ECO:0000313" key="18">
    <source>
        <dbReference type="EMBL" id="WNZ25171.1"/>
    </source>
</evidence>
<dbReference type="SUPFAM" id="SSF55874">
    <property type="entry name" value="ATPase domain of HSP90 chaperone/DNA topoisomerase II/histidine kinase"/>
    <property type="match status" value="1"/>
</dbReference>
<keyword evidence="8" id="KW-0547">Nucleotide-binding</keyword>
<dbReference type="InterPro" id="IPR005467">
    <property type="entry name" value="His_kinase_dom"/>
</dbReference>
<dbReference type="GO" id="GO:0000155">
    <property type="term" value="F:phosphorelay sensor kinase activity"/>
    <property type="evidence" value="ECO:0007669"/>
    <property type="project" value="InterPro"/>
</dbReference>
<dbReference type="SMART" id="SM00388">
    <property type="entry name" value="HisKA"/>
    <property type="match status" value="1"/>
</dbReference>
<dbReference type="SMART" id="SM00387">
    <property type="entry name" value="HATPase_c"/>
    <property type="match status" value="1"/>
</dbReference>
<dbReference type="CDD" id="cd17546">
    <property type="entry name" value="REC_hyHK_CKI1_RcsC-like"/>
    <property type="match status" value="2"/>
</dbReference>
<evidence type="ECO:0000256" key="2">
    <source>
        <dbReference type="ARBA" id="ARBA00004370"/>
    </source>
</evidence>
<dbReference type="InterPro" id="IPR036097">
    <property type="entry name" value="HisK_dim/P_sf"/>
</dbReference>
<evidence type="ECO:0000256" key="14">
    <source>
        <dbReference type="ARBA" id="ARBA00074306"/>
    </source>
</evidence>
<dbReference type="EMBL" id="CP053586">
    <property type="protein sequence ID" value="WNZ25171.1"/>
    <property type="molecule type" value="Genomic_DNA"/>
</dbReference>
<evidence type="ECO:0000256" key="1">
    <source>
        <dbReference type="ARBA" id="ARBA00000085"/>
    </source>
</evidence>
<keyword evidence="9" id="KW-0418">Kinase</keyword>
<evidence type="ECO:0000256" key="7">
    <source>
        <dbReference type="ARBA" id="ARBA00022692"/>
    </source>
</evidence>
<dbReference type="Pfam" id="PF02518">
    <property type="entry name" value="HATPase_c"/>
    <property type="match status" value="1"/>
</dbReference>
<keyword evidence="5 15" id="KW-0597">Phosphoprotein</keyword>
<dbReference type="InterPro" id="IPR003018">
    <property type="entry name" value="GAF"/>
</dbReference>
<sequence length="895" mass="98900">MDQLQKAEQTYHLLDLMPIGACVLDPDYRVLFWNACLEQWTNLPRTKIIGHGIGSYFPVFNQPEYQALLQSIFLGEKTKLSLKQLLPLFLPHLAVTHQCQITITAVPASQSEGYEALLSIQAVAVSSSADELPIPAGSPATANPVTPFANLASENSCEAEQAADSGSAGSLVQQLRRRTHLLEQITAAMRQSLDMQKIFQMTVTQIGRAFEVNRCLIHSYTSDPAPQLSVISEYVESGYDATCNLQIPVANNTYVARLLAGDQAIASADVTTEPLLHGMVQVCHRYQIRSLLAVRTSYQGEANGVISLQQCHRVRHWTADEVDLLEAVAAQVGVVIAQARLLDQERRQRQELTLKNAALEQARWEAEASNQAKSNFLATMSHEIRTPMNAVIGMTELLLETELTLQQQDFVETIRTSGDTLLTIINDILDFSKIEAGRLDLEQRPLDLRTCIEGVLDLLAPKASEKGLELAYLIDPNVPPQILGDITRLRQILTNLVGNAIKFTEQGEITITVAARKLKKAKLATVNSCASPEPSIYAIRFAVKDTGIGIRSDQLNRLFKPFSQVDSSISRQHGGSGLGLVISQRLSEMMGGRIWVDSELGRGSTFCFSIVATAVQPATSPMPLEHRSLLLNKKLLIVDDNGTSRQNLVLQARNWGMSVQAFAKAADALNCLQQGQEFDLVLIDSYLPDLDGLRLIQAIRQLPVGQHLPLILLTSRGPSTDIPSETDSANLSYLHKPIKQSQFYQVLLDNLVRTPALDASMITLLQTEQLAEQLPLRILVAEDNVVNQKVILKLLQRLGYQAEVVRNGLEVLDALARQVYDVILMDVQMPEMDGLAATRQINRLPQPRPHIIAVTASAMQGDREECLRVGMDDYLSKPLRLDSLHQALSRCRVLN</sequence>
<dbReference type="Pfam" id="PF00072">
    <property type="entry name" value="Response_reg"/>
    <property type="match status" value="2"/>
</dbReference>
<dbReference type="SMART" id="SM00065">
    <property type="entry name" value="GAF"/>
    <property type="match status" value="1"/>
</dbReference>
<dbReference type="RefSeq" id="WP_316431305.1">
    <property type="nucleotide sequence ID" value="NZ_CP053586.1"/>
</dbReference>
<dbReference type="PANTHER" id="PTHR45339:SF1">
    <property type="entry name" value="HYBRID SIGNAL TRANSDUCTION HISTIDINE KINASE J"/>
    <property type="match status" value="1"/>
</dbReference>
<evidence type="ECO:0000259" key="17">
    <source>
        <dbReference type="PROSITE" id="PS50110"/>
    </source>
</evidence>
<keyword evidence="12" id="KW-0902">Two-component regulatory system</keyword>
<dbReference type="SUPFAM" id="SSF47384">
    <property type="entry name" value="Homodimeric domain of signal transducing histidine kinase"/>
    <property type="match status" value="1"/>
</dbReference>
<feature type="domain" description="Histidine kinase" evidence="16">
    <location>
        <begin position="379"/>
        <end position="614"/>
    </location>
</feature>
<dbReference type="InterPro" id="IPR003661">
    <property type="entry name" value="HisK_dim/P_dom"/>
</dbReference>
<evidence type="ECO:0000256" key="3">
    <source>
        <dbReference type="ARBA" id="ARBA00006402"/>
    </source>
</evidence>
<keyword evidence="13" id="KW-0472">Membrane</keyword>
<dbReference type="EC" id="2.7.13.3" evidence="4"/>
<keyword evidence="6" id="KW-0808">Transferase</keyword>
<keyword evidence="10" id="KW-0067">ATP-binding</keyword>
<organism evidence="18">
    <name type="scientific">Leptolyngbya sp. NK1-12</name>
    <dbReference type="NCBI Taxonomy" id="2547451"/>
    <lineage>
        <taxon>Bacteria</taxon>
        <taxon>Bacillati</taxon>
        <taxon>Cyanobacteriota</taxon>
        <taxon>Cyanophyceae</taxon>
        <taxon>Leptolyngbyales</taxon>
        <taxon>Leptolyngbyaceae</taxon>
        <taxon>Leptolyngbya group</taxon>
        <taxon>Leptolyngbya</taxon>
    </lineage>
</organism>
<dbReference type="InterPro" id="IPR029016">
    <property type="entry name" value="GAF-like_dom_sf"/>
</dbReference>
<evidence type="ECO:0000256" key="13">
    <source>
        <dbReference type="ARBA" id="ARBA00023136"/>
    </source>
</evidence>
<dbReference type="FunFam" id="3.30.565.10:FF:000010">
    <property type="entry name" value="Sensor histidine kinase RcsC"/>
    <property type="match status" value="1"/>
</dbReference>
<dbReference type="Gene3D" id="1.10.287.130">
    <property type="match status" value="1"/>
</dbReference>
<comment type="subcellular location">
    <subcellularLocation>
        <location evidence="2">Membrane</location>
    </subcellularLocation>
</comment>
<dbReference type="FunFam" id="1.10.287.130:FF:000004">
    <property type="entry name" value="Ethylene receptor 1"/>
    <property type="match status" value="1"/>
</dbReference>
<evidence type="ECO:0000256" key="10">
    <source>
        <dbReference type="ARBA" id="ARBA00022840"/>
    </source>
</evidence>
<dbReference type="GO" id="GO:0016020">
    <property type="term" value="C:membrane"/>
    <property type="evidence" value="ECO:0007669"/>
    <property type="project" value="UniProtKB-SubCell"/>
</dbReference>
<dbReference type="InterPro" id="IPR004358">
    <property type="entry name" value="Sig_transdc_His_kin-like_C"/>
</dbReference>
<dbReference type="InterPro" id="IPR035965">
    <property type="entry name" value="PAS-like_dom_sf"/>
</dbReference>
<evidence type="ECO:0000256" key="6">
    <source>
        <dbReference type="ARBA" id="ARBA00022679"/>
    </source>
</evidence>
<evidence type="ECO:0000256" key="12">
    <source>
        <dbReference type="ARBA" id="ARBA00023012"/>
    </source>
</evidence>
<name>A0AA97AJQ7_9CYAN</name>
<dbReference type="InterPro" id="IPR000014">
    <property type="entry name" value="PAS"/>
</dbReference>
<reference evidence="18" key="1">
    <citation type="submission" date="2020-05" db="EMBL/GenBank/DDBJ databases">
        <authorList>
            <person name="Zhu T."/>
            <person name="Keshari N."/>
            <person name="Lu X."/>
        </authorList>
    </citation>
    <scope>NUCLEOTIDE SEQUENCE</scope>
    <source>
        <strain evidence="18">NK1-12</strain>
    </source>
</reference>
<dbReference type="GO" id="GO:0005524">
    <property type="term" value="F:ATP binding"/>
    <property type="evidence" value="ECO:0007669"/>
    <property type="project" value="UniProtKB-KW"/>
</dbReference>
<dbReference type="InterPro" id="IPR036890">
    <property type="entry name" value="HATPase_C_sf"/>
</dbReference>
<dbReference type="Gene3D" id="3.40.50.2300">
    <property type="match status" value="2"/>
</dbReference>
<comment type="similarity">
    <text evidence="3">In the N-terminal section; belongs to the phytochrome family.</text>
</comment>
<dbReference type="SMART" id="SM00448">
    <property type="entry name" value="REC"/>
    <property type="match status" value="2"/>
</dbReference>
<comment type="catalytic activity">
    <reaction evidence="1">
        <text>ATP + protein L-histidine = ADP + protein N-phospho-L-histidine.</text>
        <dbReference type="EC" id="2.7.13.3"/>
    </reaction>
</comment>
<feature type="domain" description="Response regulatory" evidence="17">
    <location>
        <begin position="777"/>
        <end position="892"/>
    </location>
</feature>
<dbReference type="CDD" id="cd00130">
    <property type="entry name" value="PAS"/>
    <property type="match status" value="1"/>
</dbReference>
<dbReference type="Gene3D" id="3.30.450.40">
    <property type="match status" value="1"/>
</dbReference>
<feature type="domain" description="Response regulatory" evidence="17">
    <location>
        <begin position="634"/>
        <end position="751"/>
    </location>
</feature>
<keyword evidence="11" id="KW-1133">Transmembrane helix</keyword>
<evidence type="ECO:0000256" key="11">
    <source>
        <dbReference type="ARBA" id="ARBA00022989"/>
    </source>
</evidence>
<evidence type="ECO:0000259" key="16">
    <source>
        <dbReference type="PROSITE" id="PS50109"/>
    </source>
</evidence>
<dbReference type="Pfam" id="PF01590">
    <property type="entry name" value="GAF"/>
    <property type="match status" value="1"/>
</dbReference>
<proteinExistence type="inferred from homology"/>
<dbReference type="SMART" id="SM00091">
    <property type="entry name" value="PAS"/>
    <property type="match status" value="1"/>
</dbReference>
<evidence type="ECO:0000256" key="5">
    <source>
        <dbReference type="ARBA" id="ARBA00022553"/>
    </source>
</evidence>
<dbReference type="CDD" id="cd16922">
    <property type="entry name" value="HATPase_EvgS-ArcB-TorS-like"/>
    <property type="match status" value="1"/>
</dbReference>
<dbReference type="CDD" id="cd00082">
    <property type="entry name" value="HisKA"/>
    <property type="match status" value="1"/>
</dbReference>
<dbReference type="InterPro" id="IPR011006">
    <property type="entry name" value="CheY-like_superfamily"/>
</dbReference>
<gene>
    <name evidence="18" type="ORF">HJG54_21500</name>
</gene>
<feature type="modified residue" description="4-aspartylphosphate" evidence="15">
    <location>
        <position position="684"/>
    </location>
</feature>
<protein>
    <recommendedName>
        <fullName evidence="14">Circadian input-output histidine kinase CikA</fullName>
        <ecNumber evidence="4">2.7.13.3</ecNumber>
    </recommendedName>
</protein>
<dbReference type="Pfam" id="PF00512">
    <property type="entry name" value="HisKA"/>
    <property type="match status" value="1"/>
</dbReference>
<dbReference type="Gene3D" id="3.30.565.10">
    <property type="entry name" value="Histidine kinase-like ATPase, C-terminal domain"/>
    <property type="match status" value="1"/>
</dbReference>
<evidence type="ECO:0000256" key="4">
    <source>
        <dbReference type="ARBA" id="ARBA00012438"/>
    </source>
</evidence>
<dbReference type="SUPFAM" id="SSF52172">
    <property type="entry name" value="CheY-like"/>
    <property type="match status" value="2"/>
</dbReference>
<dbReference type="PROSITE" id="PS50109">
    <property type="entry name" value="HIS_KIN"/>
    <property type="match status" value="1"/>
</dbReference>
<dbReference type="Gene3D" id="3.30.450.20">
    <property type="entry name" value="PAS domain"/>
    <property type="match status" value="1"/>
</dbReference>
<dbReference type="InterPro" id="IPR003594">
    <property type="entry name" value="HATPase_dom"/>
</dbReference>
<feature type="modified residue" description="4-aspartylphosphate" evidence="15">
    <location>
        <position position="826"/>
    </location>
</feature>
<dbReference type="PROSITE" id="PS50110">
    <property type="entry name" value="RESPONSE_REGULATORY"/>
    <property type="match status" value="2"/>
</dbReference>
<dbReference type="AlphaFoldDB" id="A0AA97AJQ7"/>
<dbReference type="PRINTS" id="PR00344">
    <property type="entry name" value="BCTRLSENSOR"/>
</dbReference>
<evidence type="ECO:0000256" key="9">
    <source>
        <dbReference type="ARBA" id="ARBA00022777"/>
    </source>
</evidence>
<dbReference type="PANTHER" id="PTHR45339">
    <property type="entry name" value="HYBRID SIGNAL TRANSDUCTION HISTIDINE KINASE J"/>
    <property type="match status" value="1"/>
</dbReference>
<dbReference type="InterPro" id="IPR001789">
    <property type="entry name" value="Sig_transdc_resp-reg_receiver"/>
</dbReference>
<dbReference type="SUPFAM" id="SSF55781">
    <property type="entry name" value="GAF domain-like"/>
    <property type="match status" value="1"/>
</dbReference>
<accession>A0AA97AJQ7</accession>